<dbReference type="Proteomes" id="UP000006365">
    <property type="component" value="Chromosome"/>
</dbReference>
<dbReference type="InterPro" id="IPR044946">
    <property type="entry name" value="Restrct_endonuc_typeI_TRD_sf"/>
</dbReference>
<name>A0A7U3YNE4_DESPD</name>
<gene>
    <name evidence="3" type="ordered locus">Despr_2451</name>
</gene>
<keyword evidence="2" id="KW-0238">DNA-binding</keyword>
<proteinExistence type="predicted"/>
<organism evidence="3 4">
    <name type="scientific">Desulfobulbus propionicus (strain ATCC 33891 / DSM 2032 / VKM B-1956 / 1pr3)</name>
    <dbReference type="NCBI Taxonomy" id="577650"/>
    <lineage>
        <taxon>Bacteria</taxon>
        <taxon>Pseudomonadati</taxon>
        <taxon>Thermodesulfobacteriota</taxon>
        <taxon>Desulfobulbia</taxon>
        <taxon>Desulfobulbales</taxon>
        <taxon>Desulfobulbaceae</taxon>
        <taxon>Desulfobulbus</taxon>
    </lineage>
</organism>
<evidence type="ECO:0000256" key="1">
    <source>
        <dbReference type="ARBA" id="ARBA00022747"/>
    </source>
</evidence>
<dbReference type="RefSeq" id="WP_015725116.1">
    <property type="nucleotide sequence ID" value="NC_014972.1"/>
</dbReference>
<dbReference type="GO" id="GO:0003677">
    <property type="term" value="F:DNA binding"/>
    <property type="evidence" value="ECO:0007669"/>
    <property type="project" value="UniProtKB-KW"/>
</dbReference>
<keyword evidence="4" id="KW-1185">Reference proteome</keyword>
<sequence>MSEIQFSEALSGTKTSRIDPEYFNRAATKTLKMIKGTLRLGDLVQDGYRVVYETTEAIDREEGERLGLPYFLQSADISTPFINAKSMVCVALSDWERYPKGRIIPGELLIEVKGKAEKIALVPDDFPKNTLVTGTCFKLTTKQRVDQYFLASYLTCRYGQALKDRLKSNLLVSYIAKDDLYRLPIPDLSPEIKLKIKFCFDRCFEAHEEAQSLMDEAETTLLRALGLENWQAPESLSYVRNSRDAFAAGRLDAEHFQEKYYAAKTALIKAGAKCFIPFPELLESLTNGHTPLRHDLSKGEVPFLCAEHVNDFNIKFDSEKRILLEHHGKELARTAVHDGDVLLTIKGRIGNAAIAENVPGAVNINQDVALLRLNETLPIWYIVAYLNCRFGKLQSEKMATGAINPFLGLFSVRRFEVPEFEYETMQEIADSTQSLVKSSRSAWQKASQFLDTAKRAIEIAIEENETAAMAYLEGAV</sequence>
<dbReference type="AlphaFoldDB" id="A0A7U3YNE4"/>
<dbReference type="EMBL" id="CP002364">
    <property type="protein sequence ID" value="ADW18590.1"/>
    <property type="molecule type" value="Genomic_DNA"/>
</dbReference>
<dbReference type="KEGG" id="dpr:Despr_2451"/>
<dbReference type="PANTHER" id="PTHR30408">
    <property type="entry name" value="TYPE-1 RESTRICTION ENZYME ECOKI SPECIFICITY PROTEIN"/>
    <property type="match status" value="1"/>
</dbReference>
<dbReference type="InterPro" id="IPR052021">
    <property type="entry name" value="Type-I_RS_S_subunit"/>
</dbReference>
<evidence type="ECO:0000313" key="3">
    <source>
        <dbReference type="EMBL" id="ADW18590.1"/>
    </source>
</evidence>
<keyword evidence="1" id="KW-0680">Restriction system</keyword>
<protein>
    <recommendedName>
        <fullName evidence="5">Type I restriction modification DNA specificity domain-containing protein</fullName>
    </recommendedName>
</protein>
<dbReference type="GO" id="GO:0009307">
    <property type="term" value="P:DNA restriction-modification system"/>
    <property type="evidence" value="ECO:0007669"/>
    <property type="project" value="UniProtKB-KW"/>
</dbReference>
<dbReference type="REBASE" id="32306">
    <property type="entry name" value="S.DprORF2451P"/>
</dbReference>
<accession>A0A7U3YNE4</accession>
<dbReference type="PANTHER" id="PTHR30408:SF12">
    <property type="entry name" value="TYPE I RESTRICTION ENZYME MJAVIII SPECIFICITY SUBUNIT"/>
    <property type="match status" value="1"/>
</dbReference>
<evidence type="ECO:0000256" key="2">
    <source>
        <dbReference type="ARBA" id="ARBA00023125"/>
    </source>
</evidence>
<evidence type="ECO:0008006" key="5">
    <source>
        <dbReference type="Google" id="ProtNLM"/>
    </source>
</evidence>
<dbReference type="Gene3D" id="3.90.220.20">
    <property type="entry name" value="DNA methylase specificity domains"/>
    <property type="match status" value="2"/>
</dbReference>
<dbReference type="SUPFAM" id="SSF116734">
    <property type="entry name" value="DNA methylase specificity domain"/>
    <property type="match status" value="2"/>
</dbReference>
<reference evidence="3 4" key="1">
    <citation type="journal article" date="2011" name="Stand. Genomic Sci.">
        <title>Complete genome sequence of Desulfobulbus propionicus type strain (1pr3).</title>
        <authorList>
            <person name="Pagani I."/>
            <person name="Lapidus A."/>
            <person name="Nolan M."/>
            <person name="Lucas S."/>
            <person name="Hammon N."/>
            <person name="Deshpande S."/>
            <person name="Cheng J.F."/>
            <person name="Chertkov O."/>
            <person name="Davenport K."/>
            <person name="Tapia R."/>
            <person name="Han C."/>
            <person name="Goodwin L."/>
            <person name="Pitluck S."/>
            <person name="Liolios K."/>
            <person name="Mavromatis K."/>
            <person name="Ivanova N."/>
            <person name="Mikhailova N."/>
            <person name="Pati A."/>
            <person name="Chen A."/>
            <person name="Palaniappan K."/>
            <person name="Land M."/>
            <person name="Hauser L."/>
            <person name="Chang Y.J."/>
            <person name="Jeffries C.D."/>
            <person name="Detter J.C."/>
            <person name="Brambilla E."/>
            <person name="Kannan K.P."/>
            <person name="Djao O.D."/>
            <person name="Rohde M."/>
            <person name="Pukall R."/>
            <person name="Spring S."/>
            <person name="Goker M."/>
            <person name="Sikorski J."/>
            <person name="Woyke T."/>
            <person name="Bristow J."/>
            <person name="Eisen J.A."/>
            <person name="Markowitz V."/>
            <person name="Hugenholtz P."/>
            <person name="Kyrpides N.C."/>
            <person name="Klenk H.P."/>
        </authorList>
    </citation>
    <scope>NUCLEOTIDE SEQUENCE [LARGE SCALE GENOMIC DNA]</scope>
    <source>
        <strain evidence="4">ATCC 33891 / DSM 2032 / 1pr3</strain>
    </source>
</reference>
<evidence type="ECO:0000313" key="4">
    <source>
        <dbReference type="Proteomes" id="UP000006365"/>
    </source>
</evidence>